<protein>
    <recommendedName>
        <fullName evidence="3">CBM-cenC domain-containing protein</fullName>
    </recommendedName>
</protein>
<comment type="caution">
    <text evidence="1">The sequence shown here is derived from an EMBL/GenBank/DDBJ whole genome shotgun (WGS) entry which is preliminary data.</text>
</comment>
<accession>A0ABT9BA64</accession>
<evidence type="ECO:0000313" key="1">
    <source>
        <dbReference type="EMBL" id="MDO7875072.1"/>
    </source>
</evidence>
<proteinExistence type="predicted"/>
<dbReference type="EMBL" id="JAUQSY010000006">
    <property type="protein sequence ID" value="MDO7875072.1"/>
    <property type="molecule type" value="Genomic_DNA"/>
</dbReference>
<name>A0ABT9BA64_9BACT</name>
<gene>
    <name evidence="1" type="ORF">Q5H93_10050</name>
</gene>
<dbReference type="SUPFAM" id="SSF49785">
    <property type="entry name" value="Galactose-binding domain-like"/>
    <property type="match status" value="1"/>
</dbReference>
<organism evidence="1 2">
    <name type="scientific">Hymenobacter aranciens</name>
    <dbReference type="NCBI Taxonomy" id="3063996"/>
    <lineage>
        <taxon>Bacteria</taxon>
        <taxon>Pseudomonadati</taxon>
        <taxon>Bacteroidota</taxon>
        <taxon>Cytophagia</taxon>
        <taxon>Cytophagales</taxon>
        <taxon>Hymenobacteraceae</taxon>
        <taxon>Hymenobacter</taxon>
    </lineage>
</organism>
<dbReference type="InterPro" id="IPR008979">
    <property type="entry name" value="Galactose-bd-like_sf"/>
</dbReference>
<evidence type="ECO:0008006" key="3">
    <source>
        <dbReference type="Google" id="ProtNLM"/>
    </source>
</evidence>
<dbReference type="Gene3D" id="2.60.120.260">
    <property type="entry name" value="Galactose-binding domain-like"/>
    <property type="match status" value="1"/>
</dbReference>
<keyword evidence="2" id="KW-1185">Reference proteome</keyword>
<reference evidence="1" key="1">
    <citation type="submission" date="2023-07" db="EMBL/GenBank/DDBJ databases">
        <authorList>
            <person name="Kim M.K."/>
        </authorList>
    </citation>
    <scope>NUCLEOTIDE SEQUENCE</scope>
    <source>
        <strain evidence="1">ASUV-10-1</strain>
    </source>
</reference>
<sequence length="149" mass="16206">MQNDFEGMSGWFPDAQLASISHDVAHSGRYSLRAGAGNEYSLSYKGALRQIFETRPAKIKVSGWGFLSTPDAKGTLVVAINDPLAPEGEPLLWAGLDLAEAVKSPNKWVEVSKTIELPATATPESVLTIYLWGNSGQPVYLDDIQLEKE</sequence>
<evidence type="ECO:0000313" key="2">
    <source>
        <dbReference type="Proteomes" id="UP001176429"/>
    </source>
</evidence>
<dbReference type="RefSeq" id="WP_305006391.1">
    <property type="nucleotide sequence ID" value="NZ_JAUQSY010000006.1"/>
</dbReference>
<dbReference type="Proteomes" id="UP001176429">
    <property type="component" value="Unassembled WGS sequence"/>
</dbReference>